<organism evidence="1 2">
    <name type="scientific">Catenulispora yoronensis</name>
    <dbReference type="NCBI Taxonomy" id="450799"/>
    <lineage>
        <taxon>Bacteria</taxon>
        <taxon>Bacillati</taxon>
        <taxon>Actinomycetota</taxon>
        <taxon>Actinomycetes</taxon>
        <taxon>Catenulisporales</taxon>
        <taxon>Catenulisporaceae</taxon>
        <taxon>Catenulispora</taxon>
    </lineage>
</organism>
<evidence type="ECO:0000313" key="1">
    <source>
        <dbReference type="EMBL" id="GAA2028484.1"/>
    </source>
</evidence>
<gene>
    <name evidence="1" type="ORF">GCM10009839_29550</name>
</gene>
<sequence length="110" mass="10957">MATGLAPDAEPVVVAVVAVAPASGGLAPSAPAEVPAEVAADVPAEVSAEVPSEVFAAFAAGPWPDGASAPRPDPPLAELEHPARKTVATANPSDIFAFTCPPRDIKIQRG</sequence>
<keyword evidence="2" id="KW-1185">Reference proteome</keyword>
<dbReference type="Proteomes" id="UP001500751">
    <property type="component" value="Unassembled WGS sequence"/>
</dbReference>
<comment type="caution">
    <text evidence="1">The sequence shown here is derived from an EMBL/GenBank/DDBJ whole genome shotgun (WGS) entry which is preliminary data.</text>
</comment>
<evidence type="ECO:0000313" key="2">
    <source>
        <dbReference type="Proteomes" id="UP001500751"/>
    </source>
</evidence>
<proteinExistence type="predicted"/>
<reference evidence="1 2" key="1">
    <citation type="journal article" date="2019" name="Int. J. Syst. Evol. Microbiol.">
        <title>The Global Catalogue of Microorganisms (GCM) 10K type strain sequencing project: providing services to taxonomists for standard genome sequencing and annotation.</title>
        <authorList>
            <consortium name="The Broad Institute Genomics Platform"/>
            <consortium name="The Broad Institute Genome Sequencing Center for Infectious Disease"/>
            <person name="Wu L."/>
            <person name="Ma J."/>
        </authorList>
    </citation>
    <scope>NUCLEOTIDE SEQUENCE [LARGE SCALE GENOMIC DNA]</scope>
    <source>
        <strain evidence="1 2">JCM 16014</strain>
    </source>
</reference>
<name>A0ABN2U4I5_9ACTN</name>
<accession>A0ABN2U4I5</accession>
<protein>
    <submittedName>
        <fullName evidence="1">Uncharacterized protein</fullName>
    </submittedName>
</protein>
<dbReference type="EMBL" id="BAAAQN010000014">
    <property type="protein sequence ID" value="GAA2028484.1"/>
    <property type="molecule type" value="Genomic_DNA"/>
</dbReference>